<dbReference type="PANTHER" id="PTHR43622:SF7">
    <property type="entry name" value="3-DEHYDROQUINATE SYNTHASE, CHLOROPLASTIC"/>
    <property type="match status" value="1"/>
</dbReference>
<reference evidence="21" key="3">
    <citation type="submission" date="2021-05" db="EMBL/GenBank/DDBJ databases">
        <title>Protein family content uncovers lineage relationships and bacterial pathway maintenance mechanisms in DPANN archaea.</title>
        <authorList>
            <person name="Castelle C.J."/>
            <person name="Meheust R."/>
            <person name="Jaffe A.L."/>
            <person name="Seitz K."/>
            <person name="Gong X."/>
            <person name="Baker B.J."/>
            <person name="Banfield J.F."/>
        </authorList>
    </citation>
    <scope>NUCLEOTIDE SEQUENCE</scope>
    <source>
        <strain evidence="21">RIFCSPLOWO2_01_FULL_58_19</strain>
    </source>
</reference>
<evidence type="ECO:0000256" key="7">
    <source>
        <dbReference type="ARBA" id="ARBA00022679"/>
    </source>
</evidence>
<evidence type="ECO:0000256" key="5">
    <source>
        <dbReference type="ARBA" id="ARBA00022490"/>
    </source>
</evidence>
<sequence length="539" mass="56579">MNLVLIGFRGTGKTAVGREVAKALGFSFVDTDCLVAERAGRLIPEIFDKFGEPGFRELEAQAIASLAGADHSVIACGGGAVLNPANVAALKRNGLLVLLTADADEISHRIQGSQRPRLTSLDGLAEVKHLLRERAPQYQQAADHVLDTTRLSVPEAVQGVLALARAPNPGKSPSTVSVPVLVGTRDAHEIVIGNSALDRLSALISQAQPSAVAIVSGTGVPKAPVACVKKTLEAAGVRCVLASLDDREASKRLSTVEKISSTLLEQGLDRHSLLIGVGGGLTCDLAGFVAATFMRGIPHALIPTTLLAMVDAAIGGKTGVNLSQAKNAIGCFKQPLAVLIRPAFLDTLPPRELLNGFAEAVKHGVIADPELLAFMDRHAEKLLALDESLLAEFIARNARIKAGIVSLDPSEQGPRKALNFGHTLGHALEAEAGFKGLSHGEAVAIGMVFEARLSQRLGGLSAVEAASLEHLLEKLGLSTRLPALDSGKLLARMAFDKKNEAGTIRFALPQAIGRMMDPDGSYSVPVPVHVLRSLLEARP</sequence>
<dbReference type="CDD" id="cd08195">
    <property type="entry name" value="DHQS"/>
    <property type="match status" value="1"/>
</dbReference>
<feature type="domain" description="3-dehydroquinate synthase N-terminal" evidence="18">
    <location>
        <begin position="244"/>
        <end position="353"/>
    </location>
</feature>
<comment type="caution">
    <text evidence="16">Lacks conserved residue(s) required for the propagation of feature annotation.</text>
</comment>
<dbReference type="Proteomes" id="UP000678237">
    <property type="component" value="Unassembled WGS sequence"/>
</dbReference>
<evidence type="ECO:0000256" key="10">
    <source>
        <dbReference type="ARBA" id="ARBA00022840"/>
    </source>
</evidence>
<evidence type="ECO:0000259" key="19">
    <source>
        <dbReference type="Pfam" id="PF24621"/>
    </source>
</evidence>
<dbReference type="PROSITE" id="PS01128">
    <property type="entry name" value="SHIKIMATE_KINASE"/>
    <property type="match status" value="1"/>
</dbReference>
<dbReference type="GO" id="GO:0003856">
    <property type="term" value="F:3-dehydroquinate synthase activity"/>
    <property type="evidence" value="ECO:0007669"/>
    <property type="project" value="UniProtKB-UniRule"/>
</dbReference>
<dbReference type="HAMAP" id="MF_00110">
    <property type="entry name" value="DHQ_synthase"/>
    <property type="match status" value="1"/>
</dbReference>
<dbReference type="InterPro" id="IPR023000">
    <property type="entry name" value="Shikimate_kinase_CS"/>
</dbReference>
<evidence type="ECO:0000256" key="17">
    <source>
        <dbReference type="NCBIfam" id="TIGR01357"/>
    </source>
</evidence>
<dbReference type="EMBL" id="DUGH01000019">
    <property type="protein sequence ID" value="HIH15930.1"/>
    <property type="molecule type" value="Genomic_DNA"/>
</dbReference>
<dbReference type="InterPro" id="IPR050071">
    <property type="entry name" value="Dehydroquinate_synthase"/>
</dbReference>
<dbReference type="Pfam" id="PF01202">
    <property type="entry name" value="SKI"/>
    <property type="match status" value="1"/>
</dbReference>
<evidence type="ECO:0000256" key="4">
    <source>
        <dbReference type="ARBA" id="ARBA00004842"/>
    </source>
</evidence>
<comment type="cofactor">
    <cofactor evidence="2 16">
        <name>NAD(+)</name>
        <dbReference type="ChEBI" id="CHEBI:57540"/>
    </cofactor>
</comment>
<proteinExistence type="inferred from homology"/>
<comment type="pathway">
    <text evidence="4">Metabolic intermediate biosynthesis; chorismate biosynthesis; chorismate from D-erythrose 4-phosphate and phosphoenolpyruvate: step 5/7.</text>
</comment>
<reference evidence="22" key="1">
    <citation type="journal article" date="2020" name="bioRxiv">
        <title>A rank-normalized archaeal taxonomy based on genome phylogeny resolves widespread incomplete and uneven classifications.</title>
        <authorList>
            <person name="Rinke C."/>
            <person name="Chuvochina M."/>
            <person name="Mussig A.J."/>
            <person name="Chaumeil P.-A."/>
            <person name="Waite D.W."/>
            <person name="Whitman W.B."/>
            <person name="Parks D.H."/>
            <person name="Hugenholtz P."/>
        </authorList>
    </citation>
    <scope>NUCLEOTIDE SEQUENCE [LARGE SCALE GENOMIC DNA]</scope>
</reference>
<evidence type="ECO:0000256" key="6">
    <source>
        <dbReference type="ARBA" id="ARBA00022605"/>
    </source>
</evidence>
<evidence type="ECO:0000313" key="21">
    <source>
        <dbReference type="EMBL" id="MBS3063252.1"/>
    </source>
</evidence>
<evidence type="ECO:0000256" key="3">
    <source>
        <dbReference type="ARBA" id="ARBA00004661"/>
    </source>
</evidence>
<dbReference type="GO" id="GO:0046872">
    <property type="term" value="F:metal ion binding"/>
    <property type="evidence" value="ECO:0007669"/>
    <property type="project" value="UniProtKB-KW"/>
</dbReference>
<evidence type="ECO:0000313" key="22">
    <source>
        <dbReference type="Proteomes" id="UP000564964"/>
    </source>
</evidence>
<feature type="domain" description="3-dehydroquinate synthase C-terminal" evidence="19">
    <location>
        <begin position="356"/>
        <end position="499"/>
    </location>
</feature>
<dbReference type="GO" id="GO:0004765">
    <property type="term" value="F:shikimate kinase activity"/>
    <property type="evidence" value="ECO:0007669"/>
    <property type="project" value="UniProtKB-EC"/>
</dbReference>
<keyword evidence="16" id="KW-0479">Metal-binding</keyword>
<evidence type="ECO:0000256" key="13">
    <source>
        <dbReference type="ARBA" id="ARBA00023239"/>
    </source>
</evidence>
<dbReference type="Pfam" id="PF24621">
    <property type="entry name" value="DHQS_C"/>
    <property type="match status" value="1"/>
</dbReference>
<dbReference type="SUPFAM" id="SSF52540">
    <property type="entry name" value="P-loop containing nucleoside triphosphate hydrolases"/>
    <property type="match status" value="1"/>
</dbReference>
<protein>
    <recommendedName>
        <fullName evidence="16 17">3-dehydroquinate synthase</fullName>
        <shortName evidence="16">DHQS</shortName>
        <ecNumber evidence="16 17">4.2.3.4</ecNumber>
    </recommendedName>
</protein>
<dbReference type="GO" id="GO:0009073">
    <property type="term" value="P:aromatic amino acid family biosynthetic process"/>
    <property type="evidence" value="ECO:0007669"/>
    <property type="project" value="UniProtKB-KW"/>
</dbReference>
<name>A0A7J4JFN4_9ARCH</name>
<evidence type="ECO:0000256" key="11">
    <source>
        <dbReference type="ARBA" id="ARBA00023027"/>
    </source>
</evidence>
<keyword evidence="10" id="KW-0067">ATP-binding</keyword>
<dbReference type="EC" id="4.2.3.4" evidence="16 17"/>
<dbReference type="InterPro" id="IPR030960">
    <property type="entry name" value="DHQS/DOIS_N"/>
</dbReference>
<dbReference type="Gene3D" id="3.40.50.1970">
    <property type="match status" value="1"/>
</dbReference>
<dbReference type="CDD" id="cd00464">
    <property type="entry name" value="SK"/>
    <property type="match status" value="1"/>
</dbReference>
<keyword evidence="13 16" id="KW-0456">Lyase</keyword>
<dbReference type="GO" id="GO:0008652">
    <property type="term" value="P:amino acid biosynthetic process"/>
    <property type="evidence" value="ECO:0007669"/>
    <property type="project" value="UniProtKB-KW"/>
</dbReference>
<keyword evidence="11 16" id="KW-0520">NAD</keyword>
<keyword evidence="9" id="KW-0418">Kinase</keyword>
<keyword evidence="8 16" id="KW-0547">Nucleotide-binding</keyword>
<feature type="binding site" evidence="16">
    <location>
        <position position="439"/>
    </location>
    <ligand>
        <name>Zn(2+)</name>
        <dbReference type="ChEBI" id="CHEBI:29105"/>
    </ligand>
</feature>
<keyword evidence="16" id="KW-0170">Cobalt</keyword>
<feature type="binding site" evidence="16">
    <location>
        <position position="326"/>
    </location>
    <ligand>
        <name>NAD(+)</name>
        <dbReference type="ChEBI" id="CHEBI:57540"/>
    </ligand>
</feature>
<comment type="pathway">
    <text evidence="3 16">Metabolic intermediate biosynthesis; chorismate biosynthesis; chorismate from D-erythrose 4-phosphate and phosphoenolpyruvate: step 2/7.</text>
</comment>
<feature type="binding site" evidence="16">
    <location>
        <position position="422"/>
    </location>
    <ligand>
        <name>Zn(2+)</name>
        <dbReference type="ChEBI" id="CHEBI:29105"/>
    </ligand>
</feature>
<comment type="catalytic activity">
    <reaction evidence="15">
        <text>shikimate + ATP = 3-phosphoshikimate + ADP + H(+)</text>
        <dbReference type="Rhea" id="RHEA:13121"/>
        <dbReference type="ChEBI" id="CHEBI:15378"/>
        <dbReference type="ChEBI" id="CHEBI:30616"/>
        <dbReference type="ChEBI" id="CHEBI:36208"/>
        <dbReference type="ChEBI" id="CHEBI:145989"/>
        <dbReference type="ChEBI" id="CHEBI:456216"/>
        <dbReference type="EC" id="2.7.1.71"/>
    </reaction>
</comment>
<evidence type="ECO:0000256" key="9">
    <source>
        <dbReference type="ARBA" id="ARBA00022777"/>
    </source>
</evidence>
<evidence type="ECO:0000256" key="14">
    <source>
        <dbReference type="ARBA" id="ARBA00023268"/>
    </source>
</evidence>
<dbReference type="NCBIfam" id="TIGR01357">
    <property type="entry name" value="aroB"/>
    <property type="match status" value="1"/>
</dbReference>
<comment type="similarity">
    <text evidence="16">Belongs to the sugar phosphate cyclases superfamily. Dehydroquinate synthase family.</text>
</comment>
<dbReference type="GO" id="GO:0005524">
    <property type="term" value="F:ATP binding"/>
    <property type="evidence" value="ECO:0007669"/>
    <property type="project" value="UniProtKB-KW"/>
</dbReference>
<dbReference type="PRINTS" id="PR01100">
    <property type="entry name" value="SHIKIMTKNASE"/>
</dbReference>
<dbReference type="HAMAP" id="MF_00109">
    <property type="entry name" value="Shikimate_kinase"/>
    <property type="match status" value="1"/>
</dbReference>
<comment type="catalytic activity">
    <reaction evidence="1 16">
        <text>7-phospho-2-dehydro-3-deoxy-D-arabino-heptonate = 3-dehydroquinate + phosphate</text>
        <dbReference type="Rhea" id="RHEA:21968"/>
        <dbReference type="ChEBI" id="CHEBI:32364"/>
        <dbReference type="ChEBI" id="CHEBI:43474"/>
        <dbReference type="ChEBI" id="CHEBI:58394"/>
        <dbReference type="EC" id="4.2.3.4"/>
    </reaction>
</comment>
<keyword evidence="5 16" id="KW-0963">Cytoplasm</keyword>
<dbReference type="AlphaFoldDB" id="A0A7J4JFN4"/>
<dbReference type="InterPro" id="IPR031322">
    <property type="entry name" value="Shikimate/glucono_kinase"/>
</dbReference>
<evidence type="ECO:0000256" key="16">
    <source>
        <dbReference type="HAMAP-Rule" id="MF_00110"/>
    </source>
</evidence>
<dbReference type="SUPFAM" id="SSF56796">
    <property type="entry name" value="Dehydroquinate synthase-like"/>
    <property type="match status" value="1"/>
</dbReference>
<keyword evidence="16" id="KW-0862">Zinc</keyword>
<dbReference type="PANTHER" id="PTHR43622">
    <property type="entry name" value="3-DEHYDROQUINATE SYNTHASE"/>
    <property type="match status" value="1"/>
</dbReference>
<feature type="binding site" evidence="16">
    <location>
        <position position="359"/>
    </location>
    <ligand>
        <name>Zn(2+)</name>
        <dbReference type="ChEBI" id="CHEBI:29105"/>
    </ligand>
</feature>
<dbReference type="Gene3D" id="3.40.50.300">
    <property type="entry name" value="P-loop containing nucleotide triphosphate hydrolases"/>
    <property type="match status" value="1"/>
</dbReference>
<evidence type="ECO:0000313" key="20">
    <source>
        <dbReference type="EMBL" id="HIH15930.1"/>
    </source>
</evidence>
<keyword evidence="12 16" id="KW-0057">Aromatic amino acid biosynthesis</keyword>
<organism evidence="20 22">
    <name type="scientific">Candidatus Iainarchaeum sp</name>
    <dbReference type="NCBI Taxonomy" id="3101447"/>
    <lineage>
        <taxon>Archaea</taxon>
        <taxon>Candidatus Iainarchaeota</taxon>
        <taxon>Candidatus Iainarchaeia</taxon>
        <taxon>Candidatus Iainarchaeales</taxon>
        <taxon>Candidatus Iainarchaeaceae</taxon>
        <taxon>Candidatus Iainarchaeum</taxon>
    </lineage>
</organism>
<evidence type="ECO:0000256" key="1">
    <source>
        <dbReference type="ARBA" id="ARBA00001393"/>
    </source>
</evidence>
<dbReference type="GO" id="GO:0005737">
    <property type="term" value="C:cytoplasm"/>
    <property type="evidence" value="ECO:0007669"/>
    <property type="project" value="UniProtKB-SubCell"/>
</dbReference>
<evidence type="ECO:0000256" key="15">
    <source>
        <dbReference type="ARBA" id="ARBA00048567"/>
    </source>
</evidence>
<keyword evidence="14" id="KW-0511">Multifunctional enzyme</keyword>
<evidence type="ECO:0000256" key="12">
    <source>
        <dbReference type="ARBA" id="ARBA00023141"/>
    </source>
</evidence>
<keyword evidence="6 16" id="KW-0028">Amino-acid biosynthesis</keyword>
<reference evidence="21" key="2">
    <citation type="submission" date="2021-03" db="EMBL/GenBank/DDBJ databases">
        <authorList>
            <person name="Jaffe A."/>
        </authorList>
    </citation>
    <scope>NUCLEOTIDE SEQUENCE</scope>
    <source>
        <strain evidence="21">RIFCSPLOWO2_01_FULL_58_19</strain>
    </source>
</reference>
<dbReference type="UniPathway" id="UPA00053">
    <property type="reaction ID" value="UER00085"/>
</dbReference>
<dbReference type="InterPro" id="IPR016037">
    <property type="entry name" value="DHQ_synth_AroB"/>
</dbReference>
<dbReference type="InterPro" id="IPR000623">
    <property type="entry name" value="Shikimate_kinase/TSH1"/>
</dbReference>
<feature type="binding site" evidence="16">
    <location>
        <position position="317"/>
    </location>
    <ligand>
        <name>NAD(+)</name>
        <dbReference type="ChEBI" id="CHEBI:57540"/>
    </ligand>
</feature>
<dbReference type="Pfam" id="PF01761">
    <property type="entry name" value="DHQ_synthase"/>
    <property type="match status" value="1"/>
</dbReference>
<dbReference type="EMBL" id="JAGVWE010000004">
    <property type="protein sequence ID" value="MBS3063252.1"/>
    <property type="molecule type" value="Genomic_DNA"/>
</dbReference>
<comment type="subcellular location">
    <subcellularLocation>
        <location evidence="16">Cytoplasm</location>
    </subcellularLocation>
</comment>
<comment type="function">
    <text evidence="16">Catalyzes the conversion of 3-deoxy-D-arabino-heptulosonate 7-phosphate (DAHP) to dehydroquinate (DHQ).</text>
</comment>
<comment type="cofactor">
    <cofactor evidence="16">
        <name>Co(2+)</name>
        <dbReference type="ChEBI" id="CHEBI:48828"/>
    </cofactor>
    <cofactor evidence="16">
        <name>Zn(2+)</name>
        <dbReference type="ChEBI" id="CHEBI:29105"/>
    </cofactor>
    <text evidence="16">Binds 1 divalent metal cation per subunit. Can use either Co(2+) or Zn(2+).</text>
</comment>
<feature type="binding site" evidence="16">
    <location>
        <begin position="344"/>
        <end position="347"/>
    </location>
    <ligand>
        <name>NAD(+)</name>
        <dbReference type="ChEBI" id="CHEBI:57540"/>
    </ligand>
</feature>
<comment type="caution">
    <text evidence="20">The sequence shown here is derived from an EMBL/GenBank/DDBJ whole genome shotgun (WGS) entry which is preliminary data.</text>
</comment>
<dbReference type="InterPro" id="IPR027417">
    <property type="entry name" value="P-loop_NTPase"/>
</dbReference>
<dbReference type="InterPro" id="IPR056179">
    <property type="entry name" value="DHQS_C"/>
</dbReference>
<dbReference type="GO" id="GO:0009423">
    <property type="term" value="P:chorismate biosynthetic process"/>
    <property type="evidence" value="ECO:0007669"/>
    <property type="project" value="UniProtKB-UniRule"/>
</dbReference>
<dbReference type="Proteomes" id="UP000564964">
    <property type="component" value="Unassembled WGS sequence"/>
</dbReference>
<gene>
    <name evidence="16 20" type="primary">aroB</name>
    <name evidence="20" type="ORF">HA252_00820</name>
    <name evidence="21" type="ORF">J4203_05230</name>
</gene>
<evidence type="ECO:0000259" key="18">
    <source>
        <dbReference type="Pfam" id="PF01761"/>
    </source>
</evidence>
<accession>A0A7J4JFN4</accession>
<evidence type="ECO:0000256" key="2">
    <source>
        <dbReference type="ARBA" id="ARBA00001911"/>
    </source>
</evidence>
<evidence type="ECO:0000256" key="8">
    <source>
        <dbReference type="ARBA" id="ARBA00022741"/>
    </source>
</evidence>
<keyword evidence="7" id="KW-0808">Transferase</keyword>
<dbReference type="Gene3D" id="1.20.1090.10">
    <property type="entry name" value="Dehydroquinate synthase-like - alpha domain"/>
    <property type="match status" value="1"/>
</dbReference>
<feature type="binding site" evidence="16">
    <location>
        <begin position="304"/>
        <end position="305"/>
    </location>
    <ligand>
        <name>NAD(+)</name>
        <dbReference type="ChEBI" id="CHEBI:57540"/>
    </ligand>
</feature>